<name>A0A7H8TFR8_STRCX</name>
<dbReference type="AlphaFoldDB" id="A0A7H8TFR8"/>
<sequence>MGKIKSAFAATAAAAVLATGAVTTLTAPAEAAAGGRVCLVLAPNSVDLDGPKGRLRPLGHIGWAFRNSSKTWTYGATEGDTDQPKTTFIQTGSWNRMLHNFKTRHTGNQAYGKYRCLNTPSANVAKAQRAASTSAKNGYNLARNNCLTKSVDIFHAYSPWLNNSRHLPDPKPYGISLTPNHYYNDLLPKAGWGGTIKL</sequence>
<evidence type="ECO:0008006" key="4">
    <source>
        <dbReference type="Google" id="ProtNLM"/>
    </source>
</evidence>
<reference evidence="2 3" key="1">
    <citation type="submission" date="2020-06" db="EMBL/GenBank/DDBJ databases">
        <title>Genome mining for natural products.</title>
        <authorList>
            <person name="Zhang B."/>
            <person name="Shi J."/>
            <person name="Ge H."/>
        </authorList>
    </citation>
    <scope>NUCLEOTIDE SEQUENCE [LARGE SCALE GENOMIC DNA]</scope>
    <source>
        <strain evidence="2 3">NA02069</strain>
    </source>
</reference>
<organism evidence="2 3">
    <name type="scientific">Streptomyces chartreusis</name>
    <dbReference type="NCBI Taxonomy" id="1969"/>
    <lineage>
        <taxon>Bacteria</taxon>
        <taxon>Bacillati</taxon>
        <taxon>Actinomycetota</taxon>
        <taxon>Actinomycetes</taxon>
        <taxon>Kitasatosporales</taxon>
        <taxon>Streptomycetaceae</taxon>
        <taxon>Streptomyces</taxon>
    </lineage>
</organism>
<keyword evidence="3" id="KW-1185">Reference proteome</keyword>
<feature type="signal peptide" evidence="1">
    <location>
        <begin position="1"/>
        <end position="31"/>
    </location>
</feature>
<dbReference type="Proteomes" id="UP000509418">
    <property type="component" value="Chromosome"/>
</dbReference>
<keyword evidence="1" id="KW-0732">Signal</keyword>
<evidence type="ECO:0000313" key="3">
    <source>
        <dbReference type="Proteomes" id="UP000509418"/>
    </source>
</evidence>
<feature type="chain" id="PRO_5028824041" description="Tat pathway signal protein" evidence="1">
    <location>
        <begin position="32"/>
        <end position="198"/>
    </location>
</feature>
<evidence type="ECO:0000256" key="1">
    <source>
        <dbReference type="SAM" id="SignalP"/>
    </source>
</evidence>
<accession>A0A7H8TFR8</accession>
<dbReference type="EMBL" id="CP056041">
    <property type="protein sequence ID" value="QKZ20830.1"/>
    <property type="molecule type" value="Genomic_DNA"/>
</dbReference>
<gene>
    <name evidence="2" type="ORF">HUT05_27875</name>
</gene>
<proteinExistence type="predicted"/>
<protein>
    <recommendedName>
        <fullName evidence="4">Tat pathway signal protein</fullName>
    </recommendedName>
</protein>
<evidence type="ECO:0000313" key="2">
    <source>
        <dbReference type="EMBL" id="QKZ20830.1"/>
    </source>
</evidence>
<dbReference type="RefSeq" id="WP_176576701.1">
    <property type="nucleotide sequence ID" value="NZ_CBDRGH010000076.1"/>
</dbReference>